<name>A0A0B7BWB7_9EUPU</name>
<feature type="domain" description="CFAP74 second Ig-like" evidence="2">
    <location>
        <begin position="21"/>
        <end position="99"/>
    </location>
</feature>
<organism evidence="3">
    <name type="scientific">Arion vulgaris</name>
    <dbReference type="NCBI Taxonomy" id="1028688"/>
    <lineage>
        <taxon>Eukaryota</taxon>
        <taxon>Metazoa</taxon>
        <taxon>Spiralia</taxon>
        <taxon>Lophotrochozoa</taxon>
        <taxon>Mollusca</taxon>
        <taxon>Gastropoda</taxon>
        <taxon>Heterobranchia</taxon>
        <taxon>Euthyneura</taxon>
        <taxon>Panpulmonata</taxon>
        <taxon>Eupulmonata</taxon>
        <taxon>Stylommatophora</taxon>
        <taxon>Helicina</taxon>
        <taxon>Arionoidea</taxon>
        <taxon>Arionidae</taxon>
        <taxon>Arion</taxon>
    </lineage>
</organism>
<feature type="compositionally biased region" description="Basic and acidic residues" evidence="1">
    <location>
        <begin position="29"/>
        <end position="42"/>
    </location>
</feature>
<feature type="region of interest" description="Disordered" evidence="1">
    <location>
        <begin position="1"/>
        <end position="49"/>
    </location>
</feature>
<dbReference type="EMBL" id="HACG01050609">
    <property type="protein sequence ID" value="CEK97474.1"/>
    <property type="molecule type" value="Transcribed_RNA"/>
</dbReference>
<dbReference type="InterPro" id="IPR056306">
    <property type="entry name" value="Ig-CFAP74_2nd"/>
</dbReference>
<feature type="non-terminal residue" evidence="3">
    <location>
        <position position="1"/>
    </location>
</feature>
<gene>
    <name evidence="3" type="primary">ORF215910</name>
</gene>
<feature type="non-terminal residue" evidence="3">
    <location>
        <position position="99"/>
    </location>
</feature>
<accession>A0A0B7BWB7</accession>
<dbReference type="AlphaFoldDB" id="A0A0B7BWB7"/>
<protein>
    <recommendedName>
        <fullName evidence="2">CFAP74 second Ig-like domain-containing protein</fullName>
    </recommendedName>
</protein>
<reference evidence="3" key="1">
    <citation type="submission" date="2014-12" db="EMBL/GenBank/DDBJ databases">
        <title>Insight into the proteome of Arion vulgaris.</title>
        <authorList>
            <person name="Aradska J."/>
            <person name="Bulat T."/>
            <person name="Smidak R."/>
            <person name="Sarate P."/>
            <person name="Gangsoo J."/>
            <person name="Sialana F."/>
            <person name="Bilban M."/>
            <person name="Lubec G."/>
        </authorList>
    </citation>
    <scope>NUCLEOTIDE SEQUENCE</scope>
    <source>
        <tissue evidence="3">Skin</tissue>
    </source>
</reference>
<evidence type="ECO:0000259" key="2">
    <source>
        <dbReference type="Pfam" id="PF24770"/>
    </source>
</evidence>
<proteinExistence type="predicted"/>
<dbReference type="Pfam" id="PF24770">
    <property type="entry name" value="Ig-CFAP74_2"/>
    <property type="match status" value="1"/>
</dbReference>
<evidence type="ECO:0000313" key="3">
    <source>
        <dbReference type="EMBL" id="CEK97474.1"/>
    </source>
</evidence>
<evidence type="ECO:0000256" key="1">
    <source>
        <dbReference type="SAM" id="MobiDB-lite"/>
    </source>
</evidence>
<sequence>KQSELPYNRKQSVPNKEEIATTVDSSVQESDRSNQELDKVTKDSPSVVSPMPCLLWHEEDISSLDGMKVGPLSSGEIGPFSSVHLEIIWRPTIPGEVNS</sequence>